<keyword evidence="3" id="KW-0472">Membrane</keyword>
<keyword evidence="5" id="KW-1185">Reference proteome</keyword>
<organism evidence="4 5">
    <name type="scientific">Rubinisphaera italica</name>
    <dbReference type="NCBI Taxonomy" id="2527969"/>
    <lineage>
        <taxon>Bacteria</taxon>
        <taxon>Pseudomonadati</taxon>
        <taxon>Planctomycetota</taxon>
        <taxon>Planctomycetia</taxon>
        <taxon>Planctomycetales</taxon>
        <taxon>Planctomycetaceae</taxon>
        <taxon>Rubinisphaera</taxon>
    </lineage>
</organism>
<dbReference type="RefSeq" id="WP_146501607.1">
    <property type="nucleotide sequence ID" value="NZ_SJPG01000001.1"/>
</dbReference>
<dbReference type="AlphaFoldDB" id="A0A5C5X9T9"/>
<evidence type="ECO:0000313" key="5">
    <source>
        <dbReference type="Proteomes" id="UP000316095"/>
    </source>
</evidence>
<evidence type="ECO:0000313" key="4">
    <source>
        <dbReference type="EMBL" id="TWT59469.1"/>
    </source>
</evidence>
<comment type="caution">
    <text evidence="4">The sequence shown here is derived from an EMBL/GenBank/DDBJ whole genome shotgun (WGS) entry which is preliminary data.</text>
</comment>
<reference evidence="4 5" key="1">
    <citation type="submission" date="2019-02" db="EMBL/GenBank/DDBJ databases">
        <title>Deep-cultivation of Planctomycetes and their phenomic and genomic characterization uncovers novel biology.</title>
        <authorList>
            <person name="Wiegand S."/>
            <person name="Jogler M."/>
            <person name="Boedeker C."/>
            <person name="Pinto D."/>
            <person name="Vollmers J."/>
            <person name="Rivas-Marin E."/>
            <person name="Kohn T."/>
            <person name="Peeters S.H."/>
            <person name="Heuer A."/>
            <person name="Rast P."/>
            <person name="Oberbeckmann S."/>
            <person name="Bunk B."/>
            <person name="Jeske O."/>
            <person name="Meyerdierks A."/>
            <person name="Storesund J.E."/>
            <person name="Kallscheuer N."/>
            <person name="Luecker S."/>
            <person name="Lage O.M."/>
            <person name="Pohl T."/>
            <person name="Merkel B.J."/>
            <person name="Hornburger P."/>
            <person name="Mueller R.-W."/>
            <person name="Bruemmer F."/>
            <person name="Labrenz M."/>
            <person name="Spormann A.M."/>
            <person name="Op Den Camp H."/>
            <person name="Overmann J."/>
            <person name="Amann R."/>
            <person name="Jetten M.S.M."/>
            <person name="Mascher T."/>
            <person name="Medema M.H."/>
            <person name="Devos D.P."/>
            <person name="Kaster A.-K."/>
            <person name="Ovreas L."/>
            <person name="Rohde M."/>
            <person name="Galperin M.Y."/>
            <person name="Jogler C."/>
        </authorList>
    </citation>
    <scope>NUCLEOTIDE SEQUENCE [LARGE SCALE GENOMIC DNA]</scope>
    <source>
        <strain evidence="4 5">Pan54</strain>
    </source>
</reference>
<keyword evidence="1" id="KW-0175">Coiled coil</keyword>
<keyword evidence="3" id="KW-0812">Transmembrane</keyword>
<accession>A0A5C5X9T9</accession>
<feature type="region of interest" description="Disordered" evidence="2">
    <location>
        <begin position="392"/>
        <end position="413"/>
    </location>
</feature>
<protein>
    <submittedName>
        <fullName evidence="4">Uncharacterized protein</fullName>
    </submittedName>
</protein>
<evidence type="ECO:0000256" key="3">
    <source>
        <dbReference type="SAM" id="Phobius"/>
    </source>
</evidence>
<feature type="transmembrane region" description="Helical" evidence="3">
    <location>
        <begin position="28"/>
        <end position="46"/>
    </location>
</feature>
<dbReference type="OrthoDB" id="209502at2"/>
<dbReference type="Proteomes" id="UP000316095">
    <property type="component" value="Unassembled WGS sequence"/>
</dbReference>
<feature type="region of interest" description="Disordered" evidence="2">
    <location>
        <begin position="1"/>
        <end position="22"/>
    </location>
</feature>
<sequence length="413" mass="46333">MANQNFHFKHNAHISPKPNPNRKISKTWSMLTAGLVFGLFGMYLTVTKPMTERMHTLESEIAMMQSEMHMLVGTRDDLWKTNDLLTGLRQQQRQMSEVQQSLASIRKMRDDVLALSSGQDVAMNTLDNLASMQTVLKTQSESIAQSQDSLAHMVSMNEHVVRLGKSANITRQDLLAADQVMADVQHVTERMSKQAEGMNEASMVLTAMDDLTNKIVAKKSNLEESNEILTKIDGLHAQIIKQQEAIPEAEQSLARMAALEAKLLEQNQEDLTKASVNLQEMMTFQKDLATDNTRITSAIQTVELLEDFQLELEHQAALLSNMRSELQEITILKSTVEDTLAVLKPLIQLSDLRRLSDVEVRDAARVILDRRIADGRSHKSSRIAEHQIHSPVMGPINHEGSETLKVPVPTDLE</sequence>
<evidence type="ECO:0000256" key="2">
    <source>
        <dbReference type="SAM" id="MobiDB-lite"/>
    </source>
</evidence>
<gene>
    <name evidence="4" type="ORF">Pan54_01750</name>
</gene>
<proteinExistence type="predicted"/>
<name>A0A5C5X9T9_9PLAN</name>
<evidence type="ECO:0000256" key="1">
    <source>
        <dbReference type="SAM" id="Coils"/>
    </source>
</evidence>
<dbReference type="EMBL" id="SJPG01000001">
    <property type="protein sequence ID" value="TWT59469.1"/>
    <property type="molecule type" value="Genomic_DNA"/>
</dbReference>
<keyword evidence="3" id="KW-1133">Transmembrane helix</keyword>
<feature type="coiled-coil region" evidence="1">
    <location>
        <begin position="208"/>
        <end position="281"/>
    </location>
</feature>